<dbReference type="PANTHER" id="PTHR24369:SF196">
    <property type="entry name" value="RETICULON 4 RECEPTOR LIKE 1"/>
    <property type="match status" value="1"/>
</dbReference>
<reference evidence="8" key="1">
    <citation type="submission" date="2017-02" db="UniProtKB">
        <authorList>
            <consortium name="WormBaseParasite"/>
        </authorList>
    </citation>
    <scope>IDENTIFICATION</scope>
</reference>
<dbReference type="WBParaSite" id="PTRK_0000747650.1">
    <property type="protein sequence ID" value="PTRK_0000747650.1"/>
    <property type="gene ID" value="PTRK_0000747650"/>
</dbReference>
<dbReference type="InterPro" id="IPR001611">
    <property type="entry name" value="Leu-rich_rpt"/>
</dbReference>
<keyword evidence="3" id="KW-0677">Repeat</keyword>
<dbReference type="InterPro" id="IPR032675">
    <property type="entry name" value="LRR_dom_sf"/>
</dbReference>
<protein>
    <submittedName>
        <fullName evidence="8">LRRNT domain-containing protein</fullName>
    </submittedName>
</protein>
<accession>A0A0N4ZHT0</accession>
<dbReference type="Pfam" id="PF13855">
    <property type="entry name" value="LRR_8"/>
    <property type="match status" value="1"/>
</dbReference>
<dbReference type="SMART" id="SM00013">
    <property type="entry name" value="LRRNT"/>
    <property type="match status" value="1"/>
</dbReference>
<dbReference type="GO" id="GO:0005886">
    <property type="term" value="C:plasma membrane"/>
    <property type="evidence" value="ECO:0007669"/>
    <property type="project" value="UniProtKB-SubCell"/>
</dbReference>
<sequence>MLLPSIIIYLLGQVILQTFASKNCPPSCTCYQNVVSCIGQSLTHVPENIPSTTVRLYINKNDFYGLENLRILHLMDNEIQVIEPHSFDNLTNLERL</sequence>
<evidence type="ECO:0000313" key="8">
    <source>
        <dbReference type="WBParaSite" id="PTRK_0000747650.1"/>
    </source>
</evidence>
<evidence type="ECO:0000256" key="1">
    <source>
        <dbReference type="ARBA" id="ARBA00022614"/>
    </source>
</evidence>
<feature type="chain" id="PRO_5005891891" evidence="5">
    <location>
        <begin position="21"/>
        <end position="96"/>
    </location>
</feature>
<keyword evidence="2 5" id="KW-0732">Signal</keyword>
<evidence type="ECO:0000256" key="4">
    <source>
        <dbReference type="ARBA" id="ARBA00023180"/>
    </source>
</evidence>
<dbReference type="Proteomes" id="UP000038045">
    <property type="component" value="Unplaced"/>
</dbReference>
<evidence type="ECO:0000256" key="5">
    <source>
        <dbReference type="SAM" id="SignalP"/>
    </source>
</evidence>
<keyword evidence="1" id="KW-0433">Leucine-rich repeat</keyword>
<keyword evidence="7" id="KW-1185">Reference proteome</keyword>
<dbReference type="Gene3D" id="3.80.10.10">
    <property type="entry name" value="Ribonuclease Inhibitor"/>
    <property type="match status" value="1"/>
</dbReference>
<evidence type="ECO:0000256" key="3">
    <source>
        <dbReference type="ARBA" id="ARBA00022737"/>
    </source>
</evidence>
<proteinExistence type="predicted"/>
<dbReference type="SUPFAM" id="SSF52058">
    <property type="entry name" value="L domain-like"/>
    <property type="match status" value="1"/>
</dbReference>
<dbReference type="PANTHER" id="PTHR24369">
    <property type="entry name" value="ANTIGEN BSP, PUTATIVE-RELATED"/>
    <property type="match status" value="1"/>
</dbReference>
<dbReference type="AlphaFoldDB" id="A0A0N4ZHT0"/>
<organism evidence="7 8">
    <name type="scientific">Parastrongyloides trichosuri</name>
    <name type="common">Possum-specific nematode worm</name>
    <dbReference type="NCBI Taxonomy" id="131310"/>
    <lineage>
        <taxon>Eukaryota</taxon>
        <taxon>Metazoa</taxon>
        <taxon>Ecdysozoa</taxon>
        <taxon>Nematoda</taxon>
        <taxon>Chromadorea</taxon>
        <taxon>Rhabditida</taxon>
        <taxon>Tylenchina</taxon>
        <taxon>Panagrolaimomorpha</taxon>
        <taxon>Strongyloidoidea</taxon>
        <taxon>Strongyloididae</taxon>
        <taxon>Parastrongyloides</taxon>
    </lineage>
</organism>
<evidence type="ECO:0000256" key="2">
    <source>
        <dbReference type="ARBA" id="ARBA00022729"/>
    </source>
</evidence>
<feature type="signal peptide" evidence="5">
    <location>
        <begin position="1"/>
        <end position="20"/>
    </location>
</feature>
<keyword evidence="4" id="KW-0325">Glycoprotein</keyword>
<dbReference type="InterPro" id="IPR000372">
    <property type="entry name" value="LRRNT"/>
</dbReference>
<evidence type="ECO:0000313" key="7">
    <source>
        <dbReference type="Proteomes" id="UP000038045"/>
    </source>
</evidence>
<name>A0A0N4ZHT0_PARTI</name>
<dbReference type="InterPro" id="IPR050541">
    <property type="entry name" value="LRR_TM_domain-containing"/>
</dbReference>
<evidence type="ECO:0000259" key="6">
    <source>
        <dbReference type="SMART" id="SM00013"/>
    </source>
</evidence>
<dbReference type="STRING" id="131310.A0A0N4ZHT0"/>
<feature type="domain" description="LRRNT" evidence="6">
    <location>
        <begin position="23"/>
        <end position="55"/>
    </location>
</feature>